<evidence type="ECO:0000256" key="10">
    <source>
        <dbReference type="PROSITE-ProRule" id="PRU10057"/>
    </source>
</evidence>
<dbReference type="SUPFAM" id="SSF49785">
    <property type="entry name" value="Galactose-binding domain-like"/>
    <property type="match status" value="1"/>
</dbReference>
<comment type="caution">
    <text evidence="13">The sequence shown here is derived from an EMBL/GenBank/DDBJ whole genome shotgun (WGS) entry which is preliminary data.</text>
</comment>
<evidence type="ECO:0000256" key="3">
    <source>
        <dbReference type="ARBA" id="ARBA00023001"/>
    </source>
</evidence>
<dbReference type="OrthoDB" id="309899at2"/>
<keyword evidence="2 11" id="KW-0378">Hydrolase</keyword>
<evidence type="ECO:0000256" key="4">
    <source>
        <dbReference type="ARBA" id="ARBA00023157"/>
    </source>
</evidence>
<sequence>MRWITRGLLAAALAFGVVVPTTAPGANAATELLTNGNFSSGTTGWWGSDNTPISNDAGQLKAIVPGGTANKWDTMLGQKVPAFPIKKSHRYVLSFDARASADRAVRTTVQLNQPPYTPNIDRTFTVSTTSQRFAFAFTATQEIANSELTFQMGGVAGYTLWLDNVSLVDNYGNVAGNPVSLTSGFYVDPKSNPKDWVDKNPGDDANKINAAIASKPMARWFGNWNSNIADAVYKFVGPADTADKLPVLVAYNIPGRDACGEHSGGGAGSKDAYKAWIETFAAAIGTRPAVVIVEPDSIADRECMTETEWADRKEMLTFALQQFKELAPNTWTYLDAANTGWGRSIGEQKLAGWLSEVGVANAHGFSVNVSNYYYTSESITYANALNSYLPASKPFVVDTSRNGAGSLNGEWCNPSGRKLGATAQTGGGAEMLLWVKVPGDSDGDCGISDRPAGQFGPELALALIP</sequence>
<feature type="binding site" evidence="9">
    <location>
        <position position="436"/>
    </location>
    <ligand>
        <name>substrate</name>
    </ligand>
</feature>
<dbReference type="SUPFAM" id="SSF51989">
    <property type="entry name" value="Glycosyl hydrolases family 6, cellulases"/>
    <property type="match status" value="1"/>
</dbReference>
<dbReference type="AlphaFoldDB" id="A0A4R2IJ64"/>
<evidence type="ECO:0000256" key="11">
    <source>
        <dbReference type="RuleBase" id="RU361186"/>
    </source>
</evidence>
<dbReference type="PANTHER" id="PTHR34876">
    <property type="match status" value="1"/>
</dbReference>
<dbReference type="InterPro" id="IPR016288">
    <property type="entry name" value="Beta_cellobiohydrolase"/>
</dbReference>
<keyword evidence="7 11" id="KW-0624">Polysaccharide degradation</keyword>
<dbReference type="InterPro" id="IPR001524">
    <property type="entry name" value="Glyco_hydro_6_CS"/>
</dbReference>
<dbReference type="PIRSF" id="PIRSF001100">
    <property type="entry name" value="Beta_cellobiohydrolase"/>
    <property type="match status" value="1"/>
</dbReference>
<evidence type="ECO:0000256" key="7">
    <source>
        <dbReference type="ARBA" id="ARBA00023326"/>
    </source>
</evidence>
<evidence type="ECO:0000256" key="9">
    <source>
        <dbReference type="PIRSR" id="PIRSR001100-2"/>
    </source>
</evidence>
<dbReference type="RefSeq" id="WP_132152644.1">
    <property type="nucleotide sequence ID" value="NZ_SLWR01000009.1"/>
</dbReference>
<keyword evidence="6 11" id="KW-0326">Glycosidase</keyword>
<dbReference type="Gene3D" id="3.20.20.40">
    <property type="entry name" value="1, 4-beta cellobiohydrolase"/>
    <property type="match status" value="1"/>
</dbReference>
<feature type="active site" description="Proton donor" evidence="8 10">
    <location>
        <position position="296"/>
    </location>
</feature>
<dbReference type="InterPro" id="IPR036434">
    <property type="entry name" value="Beta_cellobiohydrolase_sf"/>
</dbReference>
<protein>
    <recommendedName>
        <fullName evidence="11">Glucanase</fullName>
        <ecNumber evidence="11">3.2.1.-</ecNumber>
    </recommendedName>
</protein>
<dbReference type="GO" id="GO:0030245">
    <property type="term" value="P:cellulose catabolic process"/>
    <property type="evidence" value="ECO:0007669"/>
    <property type="project" value="UniProtKB-KW"/>
</dbReference>
<evidence type="ECO:0000256" key="6">
    <source>
        <dbReference type="ARBA" id="ARBA00023295"/>
    </source>
</evidence>
<keyword evidence="14" id="KW-1185">Reference proteome</keyword>
<feature type="signal peptide" evidence="11">
    <location>
        <begin position="1"/>
        <end position="28"/>
    </location>
</feature>
<dbReference type="PANTHER" id="PTHR34876:SF4">
    <property type="entry name" value="1,4-BETA-D-GLUCAN CELLOBIOHYDROLASE C-RELATED"/>
    <property type="match status" value="1"/>
</dbReference>
<feature type="chain" id="PRO_5021039454" description="Glucanase" evidence="11">
    <location>
        <begin position="29"/>
        <end position="465"/>
    </location>
</feature>
<proteinExistence type="inferred from homology"/>
<evidence type="ECO:0000256" key="1">
    <source>
        <dbReference type="ARBA" id="ARBA00022729"/>
    </source>
</evidence>
<keyword evidence="5 11" id="KW-0119">Carbohydrate metabolism</keyword>
<dbReference type="Proteomes" id="UP000295573">
    <property type="component" value="Unassembled WGS sequence"/>
</dbReference>
<dbReference type="PROSITE" id="PS00656">
    <property type="entry name" value="GLYCOSYL_HYDROL_F6_2"/>
    <property type="match status" value="1"/>
</dbReference>
<evidence type="ECO:0000256" key="2">
    <source>
        <dbReference type="ARBA" id="ARBA00022801"/>
    </source>
</evidence>
<reference evidence="13 14" key="1">
    <citation type="journal article" date="2015" name="Stand. Genomic Sci.">
        <title>Genomic Encyclopedia of Bacterial and Archaeal Type Strains, Phase III: the genomes of soil and plant-associated and newly described type strains.</title>
        <authorList>
            <person name="Whitman W.B."/>
            <person name="Woyke T."/>
            <person name="Klenk H.P."/>
            <person name="Zhou Y."/>
            <person name="Lilburn T.G."/>
            <person name="Beck B.J."/>
            <person name="De Vos P."/>
            <person name="Vandamme P."/>
            <person name="Eisen J.A."/>
            <person name="Garrity G."/>
            <person name="Hugenholtz P."/>
            <person name="Kyrpides N.C."/>
        </authorList>
    </citation>
    <scope>NUCLEOTIDE SEQUENCE [LARGE SCALE GENOMIC DNA]</scope>
    <source>
        <strain evidence="13 14">VKM Ac-2541</strain>
    </source>
</reference>
<feature type="binding site" evidence="9">
    <location>
        <position position="411"/>
    </location>
    <ligand>
        <name>substrate</name>
    </ligand>
</feature>
<dbReference type="GO" id="GO:0004553">
    <property type="term" value="F:hydrolase activity, hydrolyzing O-glycosyl compounds"/>
    <property type="evidence" value="ECO:0007669"/>
    <property type="project" value="InterPro"/>
</dbReference>
<comment type="similarity">
    <text evidence="11">Belongs to the glycosyl hydrolase family 6.</text>
</comment>
<dbReference type="Gene3D" id="2.60.120.260">
    <property type="entry name" value="Galactose-binding domain-like"/>
    <property type="match status" value="1"/>
</dbReference>
<feature type="binding site" evidence="9">
    <location>
        <position position="371"/>
    </location>
    <ligand>
        <name>substrate</name>
    </ligand>
</feature>
<feature type="binding site" evidence="9">
    <location>
        <position position="341"/>
    </location>
    <ligand>
        <name>substrate</name>
    </ligand>
</feature>
<dbReference type="Pfam" id="PF02018">
    <property type="entry name" value="CBM_4_9"/>
    <property type="match status" value="1"/>
</dbReference>
<dbReference type="EMBL" id="SLWR01000009">
    <property type="protein sequence ID" value="TCO44953.1"/>
    <property type="molecule type" value="Genomic_DNA"/>
</dbReference>
<name>A0A4R2IJ64_9ACTN</name>
<feature type="binding site" evidence="9">
    <location>
        <position position="220"/>
    </location>
    <ligand>
        <name>substrate</name>
    </ligand>
</feature>
<accession>A0A4R2IJ64</accession>
<evidence type="ECO:0000256" key="5">
    <source>
        <dbReference type="ARBA" id="ARBA00023277"/>
    </source>
</evidence>
<organism evidence="13 14">
    <name type="scientific">Kribbella antiqua</name>
    <dbReference type="NCBI Taxonomy" id="2512217"/>
    <lineage>
        <taxon>Bacteria</taxon>
        <taxon>Bacillati</taxon>
        <taxon>Actinomycetota</taxon>
        <taxon>Actinomycetes</taxon>
        <taxon>Propionibacteriales</taxon>
        <taxon>Kribbellaceae</taxon>
        <taxon>Kribbella</taxon>
    </lineage>
</organism>
<keyword evidence="1 11" id="KW-0732">Signal</keyword>
<dbReference type="PRINTS" id="PR00733">
    <property type="entry name" value="GLHYDRLASE6"/>
</dbReference>
<evidence type="ECO:0000313" key="13">
    <source>
        <dbReference type="EMBL" id="TCO44953.1"/>
    </source>
</evidence>
<feature type="active site" description="Proton acceptor" evidence="8">
    <location>
        <position position="442"/>
    </location>
</feature>
<evidence type="ECO:0000259" key="12">
    <source>
        <dbReference type="Pfam" id="PF02018"/>
    </source>
</evidence>
<evidence type="ECO:0000256" key="8">
    <source>
        <dbReference type="PIRSR" id="PIRSR001100-1"/>
    </source>
</evidence>
<gene>
    <name evidence="13" type="ORF">EV646_109127</name>
</gene>
<keyword evidence="3 11" id="KW-0136">Cellulose degradation</keyword>
<feature type="domain" description="CBM-cenC" evidence="12">
    <location>
        <begin position="31"/>
        <end position="153"/>
    </location>
</feature>
<keyword evidence="4" id="KW-1015">Disulfide bond</keyword>
<evidence type="ECO:0000313" key="14">
    <source>
        <dbReference type="Proteomes" id="UP000295573"/>
    </source>
</evidence>
<dbReference type="Pfam" id="PF01341">
    <property type="entry name" value="Glyco_hydro_6"/>
    <property type="match status" value="1"/>
</dbReference>
<dbReference type="EC" id="3.2.1.-" evidence="11"/>
<dbReference type="InterPro" id="IPR008979">
    <property type="entry name" value="Galactose-bd-like_sf"/>
</dbReference>
<dbReference type="InterPro" id="IPR003305">
    <property type="entry name" value="CenC_carb-bd"/>
</dbReference>